<sequence>MKENLKIKICGMRDHDNIVEVATFQPDLMGFIFYEKSPRFVGSDFIVPPTFPSAIKRVGVFVNASTEEMIQQMQRLELDFLQLHGKESAAQVAALATRGAKVIKAFSVDDNFDFEQVKPYEGLASYFLFDTKGEYYGGNAKVFNWRVLAKYNQHTPFFLSGGLTPENVVEIEPLKDMNLYALDINSGVERSPGVKDLEKIKALYKVKETIS</sequence>
<dbReference type="UniPathway" id="UPA00035">
    <property type="reaction ID" value="UER00042"/>
</dbReference>
<dbReference type="InterPro" id="IPR011060">
    <property type="entry name" value="RibuloseP-bd_barrel"/>
</dbReference>
<protein>
    <recommendedName>
        <fullName evidence="4 9">N-(5'-phosphoribosyl)anthranilate isomerase</fullName>
        <shortName evidence="9">PRAI</shortName>
        <ecNumber evidence="3 9">5.3.1.24</ecNumber>
    </recommendedName>
</protein>
<dbReference type="InterPro" id="IPR001240">
    <property type="entry name" value="PRAI_dom"/>
</dbReference>
<dbReference type="PANTHER" id="PTHR42894:SF1">
    <property type="entry name" value="N-(5'-PHOSPHORIBOSYL)ANTHRANILATE ISOMERASE"/>
    <property type="match status" value="1"/>
</dbReference>
<dbReference type="AlphaFoldDB" id="A0A364XV98"/>
<evidence type="ECO:0000259" key="10">
    <source>
        <dbReference type="Pfam" id="PF00697"/>
    </source>
</evidence>
<dbReference type="EMBL" id="QMFY01000022">
    <property type="protein sequence ID" value="RAV98051.1"/>
    <property type="molecule type" value="Genomic_DNA"/>
</dbReference>
<comment type="caution">
    <text evidence="11">The sequence shown here is derived from an EMBL/GenBank/DDBJ whole genome shotgun (WGS) entry which is preliminary data.</text>
</comment>
<name>A0A364XV98_9BACT</name>
<comment type="catalytic activity">
    <reaction evidence="1 9">
        <text>N-(5-phospho-beta-D-ribosyl)anthranilate = 1-(2-carboxyphenylamino)-1-deoxy-D-ribulose 5-phosphate</text>
        <dbReference type="Rhea" id="RHEA:21540"/>
        <dbReference type="ChEBI" id="CHEBI:18277"/>
        <dbReference type="ChEBI" id="CHEBI:58613"/>
        <dbReference type="EC" id="5.3.1.24"/>
    </reaction>
</comment>
<comment type="similarity">
    <text evidence="9">Belongs to the TrpF family.</text>
</comment>
<evidence type="ECO:0000256" key="7">
    <source>
        <dbReference type="ARBA" id="ARBA00023141"/>
    </source>
</evidence>
<evidence type="ECO:0000256" key="8">
    <source>
        <dbReference type="ARBA" id="ARBA00023235"/>
    </source>
</evidence>
<dbReference type="OrthoDB" id="9786954at2"/>
<dbReference type="RefSeq" id="WP_112749734.1">
    <property type="nucleotide sequence ID" value="NZ_QMFY01000022.1"/>
</dbReference>
<keyword evidence="12" id="KW-1185">Reference proteome</keyword>
<evidence type="ECO:0000256" key="4">
    <source>
        <dbReference type="ARBA" id="ARBA00022272"/>
    </source>
</evidence>
<dbReference type="InterPro" id="IPR013785">
    <property type="entry name" value="Aldolase_TIM"/>
</dbReference>
<evidence type="ECO:0000256" key="1">
    <source>
        <dbReference type="ARBA" id="ARBA00001164"/>
    </source>
</evidence>
<gene>
    <name evidence="9" type="primary">trpF</name>
    <name evidence="11" type="ORF">DQQ10_25285</name>
</gene>
<dbReference type="Pfam" id="PF00697">
    <property type="entry name" value="PRAI"/>
    <property type="match status" value="1"/>
</dbReference>
<dbReference type="Proteomes" id="UP000251889">
    <property type="component" value="Unassembled WGS sequence"/>
</dbReference>
<dbReference type="HAMAP" id="MF_00135">
    <property type="entry name" value="PRAI"/>
    <property type="match status" value="1"/>
</dbReference>
<organism evidence="11 12">
    <name type="scientific">Pseudochryseolinea flava</name>
    <dbReference type="NCBI Taxonomy" id="2059302"/>
    <lineage>
        <taxon>Bacteria</taxon>
        <taxon>Pseudomonadati</taxon>
        <taxon>Bacteroidota</taxon>
        <taxon>Cytophagia</taxon>
        <taxon>Cytophagales</taxon>
        <taxon>Fulvivirgaceae</taxon>
        <taxon>Pseudochryseolinea</taxon>
    </lineage>
</organism>
<dbReference type="GO" id="GO:0004640">
    <property type="term" value="F:phosphoribosylanthranilate isomerase activity"/>
    <property type="evidence" value="ECO:0007669"/>
    <property type="project" value="UniProtKB-UniRule"/>
</dbReference>
<feature type="domain" description="N-(5'phosphoribosyl) anthranilate isomerase (PRAI)" evidence="10">
    <location>
        <begin position="7"/>
        <end position="204"/>
    </location>
</feature>
<proteinExistence type="inferred from homology"/>
<dbReference type="CDD" id="cd00405">
    <property type="entry name" value="PRAI"/>
    <property type="match status" value="1"/>
</dbReference>
<dbReference type="SUPFAM" id="SSF51366">
    <property type="entry name" value="Ribulose-phoshate binding barrel"/>
    <property type="match status" value="1"/>
</dbReference>
<dbReference type="PANTHER" id="PTHR42894">
    <property type="entry name" value="N-(5'-PHOSPHORIBOSYL)ANTHRANILATE ISOMERASE"/>
    <property type="match status" value="1"/>
</dbReference>
<evidence type="ECO:0000256" key="5">
    <source>
        <dbReference type="ARBA" id="ARBA00022605"/>
    </source>
</evidence>
<evidence type="ECO:0000256" key="3">
    <source>
        <dbReference type="ARBA" id="ARBA00012572"/>
    </source>
</evidence>
<accession>A0A364XV98</accession>
<reference evidence="11 12" key="1">
    <citation type="submission" date="2018-06" db="EMBL/GenBank/DDBJ databases">
        <title>Chryseolinea flavus sp. nov., a member of the phylum Bacteroidetes isolated from soil.</title>
        <authorList>
            <person name="Li Y."/>
            <person name="Wang J."/>
        </authorList>
    </citation>
    <scope>NUCLEOTIDE SEQUENCE [LARGE SCALE GENOMIC DNA]</scope>
    <source>
        <strain evidence="11 12">SDU1-6</strain>
    </source>
</reference>
<comment type="pathway">
    <text evidence="2 9">Amino-acid biosynthesis; L-tryptophan biosynthesis; L-tryptophan from chorismate: step 3/5.</text>
</comment>
<evidence type="ECO:0000313" key="11">
    <source>
        <dbReference type="EMBL" id="RAV98051.1"/>
    </source>
</evidence>
<dbReference type="GO" id="GO:0000162">
    <property type="term" value="P:L-tryptophan biosynthetic process"/>
    <property type="evidence" value="ECO:0007669"/>
    <property type="project" value="UniProtKB-UniRule"/>
</dbReference>
<evidence type="ECO:0000313" key="12">
    <source>
        <dbReference type="Proteomes" id="UP000251889"/>
    </source>
</evidence>
<evidence type="ECO:0000256" key="6">
    <source>
        <dbReference type="ARBA" id="ARBA00022822"/>
    </source>
</evidence>
<dbReference type="Gene3D" id="3.20.20.70">
    <property type="entry name" value="Aldolase class I"/>
    <property type="match status" value="1"/>
</dbReference>
<keyword evidence="6 9" id="KW-0822">Tryptophan biosynthesis</keyword>
<evidence type="ECO:0000256" key="9">
    <source>
        <dbReference type="HAMAP-Rule" id="MF_00135"/>
    </source>
</evidence>
<dbReference type="EC" id="5.3.1.24" evidence="3 9"/>
<evidence type="ECO:0000256" key="2">
    <source>
        <dbReference type="ARBA" id="ARBA00004664"/>
    </source>
</evidence>
<keyword evidence="8 9" id="KW-0413">Isomerase</keyword>
<keyword evidence="7 9" id="KW-0057">Aromatic amino acid biosynthesis</keyword>
<dbReference type="InterPro" id="IPR044643">
    <property type="entry name" value="TrpF_fam"/>
</dbReference>
<keyword evidence="5 9" id="KW-0028">Amino-acid biosynthesis</keyword>